<evidence type="ECO:0000313" key="2">
    <source>
        <dbReference type="EMBL" id="GGK19100.1"/>
    </source>
</evidence>
<dbReference type="CDD" id="cd00093">
    <property type="entry name" value="HTH_XRE"/>
    <property type="match status" value="1"/>
</dbReference>
<feature type="domain" description="HTH cro/C1-type" evidence="1">
    <location>
        <begin position="25"/>
        <end position="79"/>
    </location>
</feature>
<proteinExistence type="predicted"/>
<dbReference type="EMBL" id="BMMF01000001">
    <property type="protein sequence ID" value="GGK19100.1"/>
    <property type="molecule type" value="Genomic_DNA"/>
</dbReference>
<dbReference type="SUPFAM" id="SSF47413">
    <property type="entry name" value="lambda repressor-like DNA-binding domains"/>
    <property type="match status" value="1"/>
</dbReference>
<evidence type="ECO:0000313" key="3">
    <source>
        <dbReference type="Proteomes" id="UP000600449"/>
    </source>
</evidence>
<dbReference type="GO" id="GO:0003677">
    <property type="term" value="F:DNA binding"/>
    <property type="evidence" value="ECO:0007669"/>
    <property type="project" value="InterPro"/>
</dbReference>
<sequence length="154" mass="17383">MSDGGRKRSSTKQTGELDYQIGARMKSRRAELSMNQQSLAREIGVSYQQVQKYENGTDRIGAVRLWAVSRALNYPIGNFFVGEDGLEEAGTPYETDIEARRILSTEDGRALVQAFIDIEDTGVRRKLVELATTVAAAIHRPPQVQRRVRRMRKV</sequence>
<dbReference type="PROSITE" id="PS50943">
    <property type="entry name" value="HTH_CROC1"/>
    <property type="match status" value="1"/>
</dbReference>
<protein>
    <submittedName>
        <fullName evidence="2">Transcriptional regulator</fullName>
    </submittedName>
</protein>
<dbReference type="InterPro" id="IPR010982">
    <property type="entry name" value="Lambda_DNA-bd_dom_sf"/>
</dbReference>
<dbReference type="RefSeq" id="WP_188908592.1">
    <property type="nucleotide sequence ID" value="NZ_BMMF01000001.1"/>
</dbReference>
<keyword evidence="3" id="KW-1185">Reference proteome</keyword>
<evidence type="ECO:0000259" key="1">
    <source>
        <dbReference type="PROSITE" id="PS50943"/>
    </source>
</evidence>
<name>A0A917Q457_9HYPH</name>
<dbReference type="Gene3D" id="1.10.260.40">
    <property type="entry name" value="lambda repressor-like DNA-binding domains"/>
    <property type="match status" value="1"/>
</dbReference>
<comment type="caution">
    <text evidence="2">The sequence shown here is derived from an EMBL/GenBank/DDBJ whole genome shotgun (WGS) entry which is preliminary data.</text>
</comment>
<dbReference type="SMART" id="SM00530">
    <property type="entry name" value="HTH_XRE"/>
    <property type="match status" value="1"/>
</dbReference>
<gene>
    <name evidence="2" type="ORF">GCM10011322_02210</name>
</gene>
<dbReference type="InterPro" id="IPR001387">
    <property type="entry name" value="Cro/C1-type_HTH"/>
</dbReference>
<accession>A0A917Q457</accession>
<dbReference type="Proteomes" id="UP000600449">
    <property type="component" value="Unassembled WGS sequence"/>
</dbReference>
<dbReference type="Pfam" id="PF01381">
    <property type="entry name" value="HTH_3"/>
    <property type="match status" value="1"/>
</dbReference>
<reference evidence="2 3" key="1">
    <citation type="journal article" date="2014" name="Int. J. Syst. Evol. Microbiol.">
        <title>Complete genome sequence of Corynebacterium casei LMG S-19264T (=DSM 44701T), isolated from a smear-ripened cheese.</title>
        <authorList>
            <consortium name="US DOE Joint Genome Institute (JGI-PGF)"/>
            <person name="Walter F."/>
            <person name="Albersmeier A."/>
            <person name="Kalinowski J."/>
            <person name="Ruckert C."/>
        </authorList>
    </citation>
    <scope>NUCLEOTIDE SEQUENCE [LARGE SCALE GENOMIC DNA]</scope>
    <source>
        <strain evidence="2 3">CGMCC 1.9161</strain>
    </source>
</reference>
<dbReference type="AlphaFoldDB" id="A0A917Q457"/>
<organism evidence="2 3">
    <name type="scientific">Salinarimonas ramus</name>
    <dbReference type="NCBI Taxonomy" id="690164"/>
    <lineage>
        <taxon>Bacteria</taxon>
        <taxon>Pseudomonadati</taxon>
        <taxon>Pseudomonadota</taxon>
        <taxon>Alphaproteobacteria</taxon>
        <taxon>Hyphomicrobiales</taxon>
        <taxon>Salinarimonadaceae</taxon>
        <taxon>Salinarimonas</taxon>
    </lineage>
</organism>